<dbReference type="Proteomes" id="UP001177021">
    <property type="component" value="Unassembled WGS sequence"/>
</dbReference>
<organism evidence="1 2">
    <name type="scientific">Trifolium pratense</name>
    <name type="common">Red clover</name>
    <dbReference type="NCBI Taxonomy" id="57577"/>
    <lineage>
        <taxon>Eukaryota</taxon>
        <taxon>Viridiplantae</taxon>
        <taxon>Streptophyta</taxon>
        <taxon>Embryophyta</taxon>
        <taxon>Tracheophyta</taxon>
        <taxon>Spermatophyta</taxon>
        <taxon>Magnoliopsida</taxon>
        <taxon>eudicotyledons</taxon>
        <taxon>Gunneridae</taxon>
        <taxon>Pentapetalae</taxon>
        <taxon>rosids</taxon>
        <taxon>fabids</taxon>
        <taxon>Fabales</taxon>
        <taxon>Fabaceae</taxon>
        <taxon>Papilionoideae</taxon>
        <taxon>50 kb inversion clade</taxon>
        <taxon>NPAAA clade</taxon>
        <taxon>Hologalegina</taxon>
        <taxon>IRL clade</taxon>
        <taxon>Trifolieae</taxon>
        <taxon>Trifolium</taxon>
    </lineage>
</organism>
<sequence length="698" mass="77956">MSNEEILKIQKYVLKVNIHCGGCKQKVKKILKKIDGVFITEIDAEQGMVTVYGNVGPNVVIKKLAKSGKPAVIWGNPNANNNNNLNNIANQMKNMQIDNGNGGRNNNNTATTNNNNLNILGREIFSSSNSIPNQFFSSSDGRQNNQNQPKDSVGGQHQQGQNPQHQQFQQQLQGQNPQHQYQQQLQQLQQMKGFGNMNVPQFKDMNMSIKMPPNQNPNMKDVKLSLPEDDDFSDDDEYSDDESDDEMDNQQQTLNKMKLPMGGNGPAHMMMNGVNHFQLMNAQKGSENNDKNGGGNGKESGGGLETVQFHGLGCGEGNHYSQNQGGGNINNGGKNEGGTSEGKNGNKNVGGSAEIPNNNVFPNMHYQGHHPNMVSMGGAMRTNMSRMNQMGTNMPAVQGLFAGTATSSGVHASGYGGPNIMMGGNPYQQQYMTSMMNQQREIPIGGENVNERFQPMMYAKPPMAANYMYPPPPQYRQDSYSNFFNDENTSSCSTSAFSSYLSREHFQQRKQQALQRKLDTFWENQNHEIEETVDFKANCLPLARIRKIMKTDEKVSMISSETPVLFAKACRMFITELTMQSWAIVEENKRKTLQKSDISSAISRNDMFDFLVDIVPRENTLEHNIFMNIPRRKSPPFANVPYYYVPVPMPMPSQDAAGPSYGPPRHDQPQYKRQLNHPLVLPTPKQDEHSSDLPDSDD</sequence>
<comment type="caution">
    <text evidence="1">The sequence shown here is derived from an EMBL/GenBank/DDBJ whole genome shotgun (WGS) entry which is preliminary data.</text>
</comment>
<evidence type="ECO:0000313" key="2">
    <source>
        <dbReference type="Proteomes" id="UP001177021"/>
    </source>
</evidence>
<keyword evidence="2" id="KW-1185">Reference proteome</keyword>
<dbReference type="EMBL" id="CASHSV030000311">
    <property type="protein sequence ID" value="CAJ2658449.1"/>
    <property type="molecule type" value="Genomic_DNA"/>
</dbReference>
<protein>
    <submittedName>
        <fullName evidence="1">Uncharacterized protein</fullName>
    </submittedName>
</protein>
<accession>A0ACB0KQ43</accession>
<gene>
    <name evidence="1" type="ORF">MILVUS5_LOCUS24820</name>
</gene>
<proteinExistence type="predicted"/>
<reference evidence="1" key="1">
    <citation type="submission" date="2023-10" db="EMBL/GenBank/DDBJ databases">
        <authorList>
            <person name="Rodriguez Cubillos JULIANA M."/>
            <person name="De Vega J."/>
        </authorList>
    </citation>
    <scope>NUCLEOTIDE SEQUENCE</scope>
</reference>
<name>A0ACB0KQ43_TRIPR</name>
<evidence type="ECO:0000313" key="1">
    <source>
        <dbReference type="EMBL" id="CAJ2658449.1"/>
    </source>
</evidence>